<name>A0A317T6Y5_9CHLB</name>
<feature type="active site" description="Nucleophile" evidence="1">
    <location>
        <position position="83"/>
    </location>
</feature>
<dbReference type="EMBL" id="PDNZ01000008">
    <property type="protein sequence ID" value="PWW81226.1"/>
    <property type="molecule type" value="Genomic_DNA"/>
</dbReference>
<dbReference type="InterPro" id="IPR012354">
    <property type="entry name" value="Esterase_lipase"/>
</dbReference>
<dbReference type="OrthoDB" id="9777090at2"/>
<keyword evidence="5" id="KW-1185">Reference proteome</keyword>
<organism evidence="4 5">
    <name type="scientific">Prosthecochloris marina</name>
    <dbReference type="NCBI Taxonomy" id="2017681"/>
    <lineage>
        <taxon>Bacteria</taxon>
        <taxon>Pseudomonadati</taxon>
        <taxon>Chlorobiota</taxon>
        <taxon>Chlorobiia</taxon>
        <taxon>Chlorobiales</taxon>
        <taxon>Chlorobiaceae</taxon>
        <taxon>Prosthecochloris</taxon>
    </lineage>
</organism>
<dbReference type="InterPro" id="IPR029058">
    <property type="entry name" value="AB_hydrolase_fold"/>
</dbReference>
<evidence type="ECO:0000256" key="2">
    <source>
        <dbReference type="PIRSR" id="PIRSR017388-2"/>
    </source>
</evidence>
<dbReference type="AlphaFoldDB" id="A0A317T6Y5"/>
<dbReference type="GO" id="GO:0052689">
    <property type="term" value="F:carboxylic ester hydrolase activity"/>
    <property type="evidence" value="ECO:0007669"/>
    <property type="project" value="InterPro"/>
</dbReference>
<feature type="binding site" evidence="2">
    <location>
        <position position="14"/>
    </location>
    <ligand>
        <name>substrate</name>
    </ligand>
</feature>
<dbReference type="Proteomes" id="UP000246278">
    <property type="component" value="Unassembled WGS sequence"/>
</dbReference>
<feature type="domain" description="Serine aminopeptidase S33" evidence="3">
    <location>
        <begin position="8"/>
        <end position="230"/>
    </location>
</feature>
<gene>
    <name evidence="4" type="ORF">CR164_10800</name>
</gene>
<dbReference type="InterPro" id="IPR051044">
    <property type="entry name" value="MAG_DAG_Lipase"/>
</dbReference>
<sequence length="252" mass="28104">MKKDAFGVLIVHGFTATLNSVNSLVEPLEKLGLHVSVPILKGHGESSPEKLRGVTWRDWMQDAEAAFHELSEKVDKIFVIGHSMGALIALNLATKYQGGQLDSVILAAPAFRLVSMLGPGRPLHFLAPVLKTFIKSWDLSVALSDHDEKSRSMHYLWAPTDAIMSFFDLISFTESRLHDIRCPMLILHNRNDQTVTQNSSDIAFKGVATASSDKDIVWLERSEHQMFCDCEKMRAIDVIIDFIQSRISKTAG</sequence>
<dbReference type="RefSeq" id="WP_110024013.1">
    <property type="nucleotide sequence ID" value="NZ_PDNZ01000008.1"/>
</dbReference>
<dbReference type="Pfam" id="PF12146">
    <property type="entry name" value="Hydrolase_4"/>
    <property type="match status" value="1"/>
</dbReference>
<feature type="active site" description="Charge relay system" evidence="1">
    <location>
        <position position="224"/>
    </location>
</feature>
<reference evidence="5" key="1">
    <citation type="submission" date="2017-10" db="EMBL/GenBank/DDBJ databases">
        <authorList>
            <person name="Gaisin V.A."/>
            <person name="Rysina M.S."/>
            <person name="Grouzdev D.S."/>
        </authorList>
    </citation>
    <scope>NUCLEOTIDE SEQUENCE [LARGE SCALE GENOMIC DNA]</scope>
    <source>
        <strain evidence="5">V1</strain>
    </source>
</reference>
<feature type="binding site" evidence="2">
    <location>
        <position position="84"/>
    </location>
    <ligand>
        <name>substrate</name>
    </ligand>
</feature>
<protein>
    <submittedName>
        <fullName evidence="4">Alpha/beta hydrolase</fullName>
    </submittedName>
</protein>
<proteinExistence type="predicted"/>
<evidence type="ECO:0000313" key="5">
    <source>
        <dbReference type="Proteomes" id="UP000246278"/>
    </source>
</evidence>
<keyword evidence="4" id="KW-0378">Hydrolase</keyword>
<accession>A0A317T6Y5</accession>
<feature type="active site" description="Charge relay system" evidence="1">
    <location>
        <position position="192"/>
    </location>
</feature>
<dbReference type="PIRSF" id="PIRSF017388">
    <property type="entry name" value="Esterase_lipase"/>
    <property type="match status" value="1"/>
</dbReference>
<evidence type="ECO:0000256" key="1">
    <source>
        <dbReference type="PIRSR" id="PIRSR017388-1"/>
    </source>
</evidence>
<evidence type="ECO:0000313" key="4">
    <source>
        <dbReference type="EMBL" id="PWW81226.1"/>
    </source>
</evidence>
<dbReference type="SUPFAM" id="SSF53474">
    <property type="entry name" value="alpha/beta-Hydrolases"/>
    <property type="match status" value="1"/>
</dbReference>
<comment type="caution">
    <text evidence="4">The sequence shown here is derived from an EMBL/GenBank/DDBJ whole genome shotgun (WGS) entry which is preliminary data.</text>
</comment>
<evidence type="ECO:0000259" key="3">
    <source>
        <dbReference type="Pfam" id="PF12146"/>
    </source>
</evidence>
<dbReference type="Gene3D" id="3.40.50.1820">
    <property type="entry name" value="alpha/beta hydrolase"/>
    <property type="match status" value="1"/>
</dbReference>
<dbReference type="InterPro" id="IPR022742">
    <property type="entry name" value="Hydrolase_4"/>
</dbReference>
<dbReference type="PANTHER" id="PTHR11614">
    <property type="entry name" value="PHOSPHOLIPASE-RELATED"/>
    <property type="match status" value="1"/>
</dbReference>